<sequence length="273" mass="32063">LEYTTDPVLDLFNTAYSEWKTHHVYASRDRLELFLRNRGKIDLTNDKLRFVLESWFKCEYSPQRHVAVYDDQPVIDICKDIIENEKDIELIDGAIKVLGSKKSQDCAEVLLKVIEKREVYQERNRETAITQFWFSRIREVEYDRVADVLAQVLENDPSYKLRKEAAYTLRYYPNERTIRVLEAALNDSRSHVRANAVDSLASIRSSSSVKPLLNLLDSETYSTKMRKKIVWALGRFSKDERVRKVLQSIAKDDQEHTDIVREARWSLSQLENL</sequence>
<dbReference type="InterPro" id="IPR016024">
    <property type="entry name" value="ARM-type_fold"/>
</dbReference>
<dbReference type="PANTHER" id="PTHR12697">
    <property type="entry name" value="PBS LYASE HEAT-LIKE PROTEIN"/>
    <property type="match status" value="1"/>
</dbReference>
<dbReference type="InterPro" id="IPR004155">
    <property type="entry name" value="PBS_lyase_HEAT"/>
</dbReference>
<organism evidence="1">
    <name type="scientific">marine sediment metagenome</name>
    <dbReference type="NCBI Taxonomy" id="412755"/>
    <lineage>
        <taxon>unclassified sequences</taxon>
        <taxon>metagenomes</taxon>
        <taxon>ecological metagenomes</taxon>
    </lineage>
</organism>
<evidence type="ECO:0000313" key="1">
    <source>
        <dbReference type="EMBL" id="GAH55342.1"/>
    </source>
</evidence>
<dbReference type="InterPro" id="IPR011989">
    <property type="entry name" value="ARM-like"/>
</dbReference>
<reference evidence="1" key="1">
    <citation type="journal article" date="2014" name="Front. Microbiol.">
        <title>High frequency of phylogenetically diverse reductive dehalogenase-homologous genes in deep subseafloor sedimentary metagenomes.</title>
        <authorList>
            <person name="Kawai M."/>
            <person name="Futagami T."/>
            <person name="Toyoda A."/>
            <person name="Takaki Y."/>
            <person name="Nishi S."/>
            <person name="Hori S."/>
            <person name="Arai W."/>
            <person name="Tsubouchi T."/>
            <person name="Morono Y."/>
            <person name="Uchiyama I."/>
            <person name="Ito T."/>
            <person name="Fujiyama A."/>
            <person name="Inagaki F."/>
            <person name="Takami H."/>
        </authorList>
    </citation>
    <scope>NUCLEOTIDE SEQUENCE</scope>
    <source>
        <strain evidence="1">Expedition CK06-06</strain>
    </source>
</reference>
<proteinExistence type="predicted"/>
<dbReference type="SUPFAM" id="SSF48371">
    <property type="entry name" value="ARM repeat"/>
    <property type="match status" value="1"/>
</dbReference>
<protein>
    <recommendedName>
        <fullName evidence="2">HEAT repeat domain-containing protein</fullName>
    </recommendedName>
</protein>
<dbReference type="EMBL" id="BARU01020981">
    <property type="protein sequence ID" value="GAH55342.1"/>
    <property type="molecule type" value="Genomic_DNA"/>
</dbReference>
<comment type="caution">
    <text evidence="1">The sequence shown here is derived from an EMBL/GenBank/DDBJ whole genome shotgun (WGS) entry which is preliminary data.</text>
</comment>
<feature type="non-terminal residue" evidence="1">
    <location>
        <position position="1"/>
    </location>
</feature>
<name>X1GDP0_9ZZZZ</name>
<gene>
    <name evidence="1" type="ORF">S03H2_34390</name>
</gene>
<dbReference type="Gene3D" id="1.25.10.10">
    <property type="entry name" value="Leucine-rich Repeat Variant"/>
    <property type="match status" value="1"/>
</dbReference>
<dbReference type="Pfam" id="PF13646">
    <property type="entry name" value="HEAT_2"/>
    <property type="match status" value="1"/>
</dbReference>
<evidence type="ECO:0008006" key="2">
    <source>
        <dbReference type="Google" id="ProtNLM"/>
    </source>
</evidence>
<dbReference type="AlphaFoldDB" id="X1GDP0"/>
<dbReference type="SMART" id="SM00567">
    <property type="entry name" value="EZ_HEAT"/>
    <property type="match status" value="3"/>
</dbReference>
<dbReference type="GO" id="GO:0016491">
    <property type="term" value="F:oxidoreductase activity"/>
    <property type="evidence" value="ECO:0007669"/>
    <property type="project" value="TreeGrafter"/>
</dbReference>
<accession>X1GDP0</accession>
<dbReference type="PANTHER" id="PTHR12697:SF5">
    <property type="entry name" value="DEOXYHYPUSINE HYDROXYLASE"/>
    <property type="match status" value="1"/>
</dbReference>